<reference evidence="1 2" key="1">
    <citation type="submission" date="2016-03" db="EMBL/GenBank/DDBJ databases">
        <authorList>
            <person name="Zhang H."/>
            <person name="Liu R."/>
            <person name="Wang M."/>
            <person name="Wang H."/>
            <person name="Wang L."/>
            <person name="Song L."/>
        </authorList>
    </citation>
    <scope>NUCLEOTIDE SEQUENCE [LARGE SCALE GENOMIC DNA]</scope>
    <source>
        <strain evidence="1 2">DSM 16099</strain>
    </source>
</reference>
<organism evidence="1 2">
    <name type="scientific">Pseudoalteromonas tetraodonis</name>
    <dbReference type="NCBI Taxonomy" id="43659"/>
    <lineage>
        <taxon>Bacteria</taxon>
        <taxon>Pseudomonadati</taxon>
        <taxon>Pseudomonadota</taxon>
        <taxon>Gammaproteobacteria</taxon>
        <taxon>Alteromonadales</taxon>
        <taxon>Pseudoalteromonadaceae</taxon>
        <taxon>Pseudoalteromonas</taxon>
    </lineage>
</organism>
<name>A0ABD4EQY0_9GAMM</name>
<evidence type="ECO:0000313" key="2">
    <source>
        <dbReference type="Proteomes" id="UP000075763"/>
    </source>
</evidence>
<sequence length="63" mass="7271">MCDNTALCQVLQRAILNGVFLHVLQRYISNAQALSYFSVVKLHQKVTRRHHVNVLFSLFPAFL</sequence>
<comment type="caution">
    <text evidence="1">The sequence shown here is derived from an EMBL/GenBank/DDBJ whole genome shotgun (WGS) entry which is preliminary data.</text>
</comment>
<gene>
    <name evidence="1" type="ORF">A2I96_07155</name>
</gene>
<dbReference type="AlphaFoldDB" id="A0ABD4EQY0"/>
<dbReference type="Proteomes" id="UP000075763">
    <property type="component" value="Unassembled WGS sequence"/>
</dbReference>
<evidence type="ECO:0000313" key="1">
    <source>
        <dbReference type="EMBL" id="KYL36733.1"/>
    </source>
</evidence>
<protein>
    <submittedName>
        <fullName evidence="1">Uncharacterized protein</fullName>
    </submittedName>
</protein>
<dbReference type="EMBL" id="LVCN01000006">
    <property type="protein sequence ID" value="KYL36733.1"/>
    <property type="molecule type" value="Genomic_DNA"/>
</dbReference>
<accession>A0ABD4EQY0</accession>
<proteinExistence type="predicted"/>